<reference evidence="1 2" key="1">
    <citation type="journal article" date="2019" name="Nat. Med.">
        <title>A library of human gut bacterial isolates paired with longitudinal multiomics data enables mechanistic microbiome research.</title>
        <authorList>
            <person name="Poyet M."/>
            <person name="Groussin M."/>
            <person name="Gibbons S.M."/>
            <person name="Avila-Pacheco J."/>
            <person name="Jiang X."/>
            <person name="Kearney S.M."/>
            <person name="Perrotta A.R."/>
            <person name="Berdy B."/>
            <person name="Zhao S."/>
            <person name="Lieberman T.D."/>
            <person name="Swanson P.K."/>
            <person name="Smith M."/>
            <person name="Roesemann S."/>
            <person name="Alexander J.E."/>
            <person name="Rich S.A."/>
            <person name="Livny J."/>
            <person name="Vlamakis H."/>
            <person name="Clish C."/>
            <person name="Bullock K."/>
            <person name="Deik A."/>
            <person name="Scott J."/>
            <person name="Pierce K.A."/>
            <person name="Xavier R.J."/>
            <person name="Alm E.J."/>
        </authorList>
    </citation>
    <scope>NUCLEOTIDE SEQUENCE [LARGE SCALE GENOMIC DNA]</scope>
    <source>
        <strain evidence="1 2">BIOML-A2</strain>
    </source>
</reference>
<name>A0A6I2R3V8_FLAPL</name>
<protein>
    <submittedName>
        <fullName evidence="1">Uncharacterized protein</fullName>
    </submittedName>
</protein>
<dbReference type="AlphaFoldDB" id="A0A6I2R3V8"/>
<evidence type="ECO:0000313" key="2">
    <source>
        <dbReference type="Proteomes" id="UP000434475"/>
    </source>
</evidence>
<sequence>MGRNKVSAVITHAEILALAGRSIRDEIVKRRQEAATVAGRECAPEHAKLVQDFLDMTERQVSHQLDRLEAVETLYRIETGTRLGLLAELAEEGQDDGDF</sequence>
<dbReference type="Proteomes" id="UP000434475">
    <property type="component" value="Unassembled WGS sequence"/>
</dbReference>
<comment type="caution">
    <text evidence="1">The sequence shown here is derived from an EMBL/GenBank/DDBJ whole genome shotgun (WGS) entry which is preliminary data.</text>
</comment>
<organism evidence="1 2">
    <name type="scientific">Flavonifractor plautii</name>
    <name type="common">Fusobacterium plautii</name>
    <dbReference type="NCBI Taxonomy" id="292800"/>
    <lineage>
        <taxon>Bacteria</taxon>
        <taxon>Bacillati</taxon>
        <taxon>Bacillota</taxon>
        <taxon>Clostridia</taxon>
        <taxon>Eubacteriales</taxon>
        <taxon>Oscillospiraceae</taxon>
        <taxon>Flavonifractor</taxon>
    </lineage>
</organism>
<accession>A0A6I2R3V8</accession>
<dbReference type="EMBL" id="WKPR01000003">
    <property type="protein sequence ID" value="MSB18457.1"/>
    <property type="molecule type" value="Genomic_DNA"/>
</dbReference>
<proteinExistence type="predicted"/>
<dbReference type="RefSeq" id="WP_172697220.1">
    <property type="nucleotide sequence ID" value="NZ_WKPR01000003.1"/>
</dbReference>
<evidence type="ECO:0000313" key="1">
    <source>
        <dbReference type="EMBL" id="MSB18457.1"/>
    </source>
</evidence>
<gene>
    <name evidence="1" type="ORF">GKE97_02875</name>
</gene>